<evidence type="ECO:0000313" key="3">
    <source>
        <dbReference type="Proteomes" id="UP000029553"/>
    </source>
</evidence>
<evidence type="ECO:0000259" key="1">
    <source>
        <dbReference type="PROSITE" id="PS50883"/>
    </source>
</evidence>
<dbReference type="AlphaFoldDB" id="A0A096HQJ1"/>
<organism evidence="2 3">
    <name type="scientific">Comamonas testosteroni</name>
    <name type="common">Pseudomonas testosteroni</name>
    <dbReference type="NCBI Taxonomy" id="285"/>
    <lineage>
        <taxon>Bacteria</taxon>
        <taxon>Pseudomonadati</taxon>
        <taxon>Pseudomonadota</taxon>
        <taxon>Betaproteobacteria</taxon>
        <taxon>Burkholderiales</taxon>
        <taxon>Comamonadaceae</taxon>
        <taxon>Comamonas</taxon>
    </lineage>
</organism>
<dbReference type="Proteomes" id="UP000029553">
    <property type="component" value="Unassembled WGS sequence"/>
</dbReference>
<dbReference type="SUPFAM" id="SSF141868">
    <property type="entry name" value="EAL domain-like"/>
    <property type="match status" value="1"/>
</dbReference>
<sequence length="277" mass="30030">MKNDFAISVEVATVSGTSRLVDRICNGILAGEFSVAFQPIIDVHSGRTVGAEALLRWQHPELGQLLPGAFVKALMKPEAAWATTAFVIDEVCRQLSASMTTSSAAVHENGAELQFVSFNVLPSQLNDPRLETLILSSSLMHRINPSQILIELLECEPIVDQAELQQDIERLQRLGVRVAIDDFGSGAWTLSDLANLKIDVVKISGKLVNRGSLDARTRPILGGMIGLLSDLGVAAVVEGIESMDQRAWIETQKPVMAQGYGYARPQPCLRSALDIEA</sequence>
<dbReference type="EMBL" id="AWOR01000026">
    <property type="protein sequence ID" value="KGH31237.1"/>
    <property type="molecule type" value="Genomic_DNA"/>
</dbReference>
<gene>
    <name evidence="2" type="ORF">P353_06175</name>
</gene>
<protein>
    <recommendedName>
        <fullName evidence="1">EAL domain-containing protein</fullName>
    </recommendedName>
</protein>
<dbReference type="PANTHER" id="PTHR33121:SF79">
    <property type="entry name" value="CYCLIC DI-GMP PHOSPHODIESTERASE PDED-RELATED"/>
    <property type="match status" value="1"/>
</dbReference>
<reference evidence="2 3" key="1">
    <citation type="submission" date="2013-09" db="EMBL/GenBank/DDBJ databases">
        <title>High correlation between genotypes and phenotypes of environmental bacteria Comamonas testosteroni strains.</title>
        <authorList>
            <person name="Liu L."/>
            <person name="Zhu W."/>
            <person name="Xia X."/>
            <person name="Xu B."/>
            <person name="Luo M."/>
            <person name="Wang G."/>
        </authorList>
    </citation>
    <scope>NUCLEOTIDE SEQUENCE [LARGE SCALE GENOMIC DNA]</scope>
    <source>
        <strain evidence="2 3">JL40</strain>
    </source>
</reference>
<dbReference type="InterPro" id="IPR035919">
    <property type="entry name" value="EAL_sf"/>
</dbReference>
<proteinExistence type="predicted"/>
<dbReference type="PROSITE" id="PS50883">
    <property type="entry name" value="EAL"/>
    <property type="match status" value="1"/>
</dbReference>
<dbReference type="InterPro" id="IPR050706">
    <property type="entry name" value="Cyclic-di-GMP_PDE-like"/>
</dbReference>
<accession>A0A096HQJ1</accession>
<dbReference type="GO" id="GO:0071111">
    <property type="term" value="F:cyclic-guanylate-specific phosphodiesterase activity"/>
    <property type="evidence" value="ECO:0007669"/>
    <property type="project" value="InterPro"/>
</dbReference>
<dbReference type="PANTHER" id="PTHR33121">
    <property type="entry name" value="CYCLIC DI-GMP PHOSPHODIESTERASE PDEF"/>
    <property type="match status" value="1"/>
</dbReference>
<feature type="domain" description="EAL" evidence="1">
    <location>
        <begin position="17"/>
        <end position="277"/>
    </location>
</feature>
<dbReference type="Pfam" id="PF00563">
    <property type="entry name" value="EAL"/>
    <property type="match status" value="1"/>
</dbReference>
<dbReference type="CDD" id="cd01948">
    <property type="entry name" value="EAL"/>
    <property type="match status" value="1"/>
</dbReference>
<evidence type="ECO:0000313" key="2">
    <source>
        <dbReference type="EMBL" id="KGH31237.1"/>
    </source>
</evidence>
<dbReference type="Gene3D" id="3.20.20.450">
    <property type="entry name" value="EAL domain"/>
    <property type="match status" value="1"/>
</dbReference>
<comment type="caution">
    <text evidence="2">The sequence shown here is derived from an EMBL/GenBank/DDBJ whole genome shotgun (WGS) entry which is preliminary data.</text>
</comment>
<dbReference type="SMART" id="SM00052">
    <property type="entry name" value="EAL"/>
    <property type="match status" value="1"/>
</dbReference>
<name>A0A096HQJ1_COMTE</name>
<dbReference type="RefSeq" id="WP_034366716.1">
    <property type="nucleotide sequence ID" value="NZ_AWOR01000026.1"/>
</dbReference>
<dbReference type="InterPro" id="IPR001633">
    <property type="entry name" value="EAL_dom"/>
</dbReference>